<dbReference type="OrthoDB" id="3781906at2"/>
<keyword evidence="2" id="KW-1185">Reference proteome</keyword>
<sequence length="226" mass="26070">MEFNELATLRWLHIVCMVYWLGGEWGVFQTSYNVINRALSMGERRRHMETAYRIDILARTGIIMLLPLGIHMGNIWGTQPYGGAWLTFSWVFCLSWLGLCWSAFLYRETDTGIRLTKIDEAIRFLVIPALFLAAISSFLGHGPFNAGPGQLWYSSKVFIYAITLVIGLKLRFIMREWTVMFRRLAQSPDAETENILDRSIRTGRRLAYFYWICIGSIAYLGASKPF</sequence>
<dbReference type="KEGG" id="doe:DENOEST_2432"/>
<reference evidence="1 2" key="1">
    <citation type="submission" date="2020-03" db="EMBL/GenBank/DDBJ databases">
        <authorList>
            <consortium name="Genoscope - CEA"/>
            <person name="William W."/>
        </authorList>
    </citation>
    <scope>NUCLEOTIDE SEQUENCE [LARGE SCALE GENOMIC DNA]</scope>
    <source>
        <strain evidence="2">DSM 16959</strain>
    </source>
</reference>
<dbReference type="RefSeq" id="WP_145771982.1">
    <property type="nucleotide sequence ID" value="NZ_LR778301.1"/>
</dbReference>
<gene>
    <name evidence="1" type="ORF">DENOEST_2432</name>
</gene>
<accession>A0A6S6XYY3</accession>
<organism evidence="1 2">
    <name type="scientific">Denitratisoma oestradiolicum</name>
    <dbReference type="NCBI Taxonomy" id="311182"/>
    <lineage>
        <taxon>Bacteria</taxon>
        <taxon>Pseudomonadati</taxon>
        <taxon>Pseudomonadota</taxon>
        <taxon>Betaproteobacteria</taxon>
        <taxon>Nitrosomonadales</taxon>
        <taxon>Sterolibacteriaceae</taxon>
        <taxon>Denitratisoma</taxon>
    </lineage>
</organism>
<dbReference type="Proteomes" id="UP000515733">
    <property type="component" value="Chromosome"/>
</dbReference>
<proteinExistence type="predicted"/>
<evidence type="ECO:0000313" key="1">
    <source>
        <dbReference type="EMBL" id="CAB1369597.1"/>
    </source>
</evidence>
<evidence type="ECO:0000313" key="2">
    <source>
        <dbReference type="Proteomes" id="UP000515733"/>
    </source>
</evidence>
<dbReference type="AlphaFoldDB" id="A0A6S6XYY3"/>
<dbReference type="EMBL" id="LR778301">
    <property type="protein sequence ID" value="CAB1369597.1"/>
    <property type="molecule type" value="Genomic_DNA"/>
</dbReference>
<protein>
    <recommendedName>
        <fullName evidence="3">Urate oxidase N-terminal domain-containing protein</fullName>
    </recommendedName>
</protein>
<name>A0A6S6XYY3_9PROT</name>
<evidence type="ECO:0008006" key="3">
    <source>
        <dbReference type="Google" id="ProtNLM"/>
    </source>
</evidence>